<dbReference type="Gene3D" id="2.10.109.10">
    <property type="entry name" value="Umud Fragment, subunit A"/>
    <property type="match status" value="1"/>
</dbReference>
<evidence type="ECO:0000313" key="9">
    <source>
        <dbReference type="EMBL" id="TYP67394.1"/>
    </source>
</evidence>
<dbReference type="PROSITE" id="PS50943">
    <property type="entry name" value="HTH_CROC1"/>
    <property type="match status" value="1"/>
</dbReference>
<dbReference type="Pfam" id="PF01381">
    <property type="entry name" value="HTH_3"/>
    <property type="match status" value="1"/>
</dbReference>
<keyword evidence="4 7" id="KW-0068">Autocatalytic cleavage</keyword>
<dbReference type="InterPro" id="IPR039418">
    <property type="entry name" value="LexA-like"/>
</dbReference>
<comment type="caution">
    <text evidence="9">The sequence shown here is derived from an EMBL/GenBank/DDBJ whole genome shotgun (WGS) entry which is preliminary data.</text>
</comment>
<evidence type="ECO:0000259" key="8">
    <source>
        <dbReference type="PROSITE" id="PS50943"/>
    </source>
</evidence>
<dbReference type="InterPro" id="IPR036286">
    <property type="entry name" value="LexA/Signal_pep-like_sf"/>
</dbReference>
<keyword evidence="3 7" id="KW-0378">Hydrolase</keyword>
<dbReference type="GO" id="GO:0009432">
    <property type="term" value="P:SOS response"/>
    <property type="evidence" value="ECO:0007669"/>
    <property type="project" value="UniProtKB-KW"/>
</dbReference>
<evidence type="ECO:0000256" key="5">
    <source>
        <dbReference type="ARBA" id="ARBA00023204"/>
    </source>
</evidence>
<gene>
    <name evidence="9" type="ORF">BCM02_12412</name>
</gene>
<keyword evidence="5" id="KW-0234">DNA repair</keyword>
<dbReference type="CDD" id="cd00093">
    <property type="entry name" value="HTH_XRE"/>
    <property type="match status" value="1"/>
</dbReference>
<evidence type="ECO:0000256" key="2">
    <source>
        <dbReference type="ARBA" id="ARBA00022763"/>
    </source>
</evidence>
<dbReference type="AlphaFoldDB" id="A0A5S5BKA3"/>
<dbReference type="InterPro" id="IPR001387">
    <property type="entry name" value="Cro/C1-type_HTH"/>
</dbReference>
<dbReference type="InterPro" id="IPR006197">
    <property type="entry name" value="Peptidase_S24_LexA"/>
</dbReference>
<evidence type="ECO:0000313" key="10">
    <source>
        <dbReference type="Proteomes" id="UP000323257"/>
    </source>
</evidence>
<dbReference type="InterPro" id="IPR050077">
    <property type="entry name" value="LexA_repressor"/>
</dbReference>
<keyword evidence="6" id="KW-0742">SOS response</keyword>
<dbReference type="PANTHER" id="PTHR33516:SF2">
    <property type="entry name" value="LEXA REPRESSOR-RELATED"/>
    <property type="match status" value="1"/>
</dbReference>
<keyword evidence="10" id="KW-1185">Reference proteome</keyword>
<dbReference type="PRINTS" id="PR00726">
    <property type="entry name" value="LEXASERPTASE"/>
</dbReference>
<proteinExistence type="inferred from homology"/>
<organism evidence="9 10">
    <name type="scientific">Paenibacillus methanolicus</name>
    <dbReference type="NCBI Taxonomy" id="582686"/>
    <lineage>
        <taxon>Bacteria</taxon>
        <taxon>Bacillati</taxon>
        <taxon>Bacillota</taxon>
        <taxon>Bacilli</taxon>
        <taxon>Bacillales</taxon>
        <taxon>Paenibacillaceae</taxon>
        <taxon>Paenibacillus</taxon>
    </lineage>
</organism>
<protein>
    <submittedName>
        <fullName evidence="9">Repressor LexA</fullName>
    </submittedName>
</protein>
<evidence type="ECO:0000256" key="1">
    <source>
        <dbReference type="ARBA" id="ARBA00007484"/>
    </source>
</evidence>
<dbReference type="GO" id="GO:0006281">
    <property type="term" value="P:DNA repair"/>
    <property type="evidence" value="ECO:0007669"/>
    <property type="project" value="UniProtKB-KW"/>
</dbReference>
<sequence>MSDSNESKLFYIATGKNIKKYRDLRNYSLQVLAEKVGLTKKTIQRYEQGEIKIDMNRLKDLATALDVTVNQLTEGAYVYLGSDENSSENISLPIVGKVSCGNGGLAFENIEGYELTPRSWINGGEYFYLRAKGDSMIGARIFNGDLLLVRKQDEVEDGEIAAVLIGEEAVLKKVYKQGSTLILQSANPDYPPIICGEGNSENIQIIGKLKKVVINF</sequence>
<dbReference type="InterPro" id="IPR010982">
    <property type="entry name" value="Lambda_DNA-bd_dom_sf"/>
</dbReference>
<evidence type="ECO:0000256" key="4">
    <source>
        <dbReference type="ARBA" id="ARBA00022813"/>
    </source>
</evidence>
<dbReference type="GO" id="GO:0003677">
    <property type="term" value="F:DNA binding"/>
    <property type="evidence" value="ECO:0007669"/>
    <property type="project" value="InterPro"/>
</dbReference>
<dbReference type="GO" id="GO:0006355">
    <property type="term" value="P:regulation of DNA-templated transcription"/>
    <property type="evidence" value="ECO:0007669"/>
    <property type="project" value="InterPro"/>
</dbReference>
<dbReference type="EMBL" id="VNHS01000024">
    <property type="protein sequence ID" value="TYP67394.1"/>
    <property type="molecule type" value="Genomic_DNA"/>
</dbReference>
<dbReference type="CDD" id="cd06529">
    <property type="entry name" value="S24_LexA-like"/>
    <property type="match status" value="1"/>
</dbReference>
<dbReference type="Pfam" id="PF00717">
    <property type="entry name" value="Peptidase_S24"/>
    <property type="match status" value="1"/>
</dbReference>
<dbReference type="SUPFAM" id="SSF47413">
    <property type="entry name" value="lambda repressor-like DNA-binding domains"/>
    <property type="match status" value="1"/>
</dbReference>
<dbReference type="SMART" id="SM00530">
    <property type="entry name" value="HTH_XRE"/>
    <property type="match status" value="1"/>
</dbReference>
<dbReference type="OrthoDB" id="194368at2"/>
<evidence type="ECO:0000256" key="6">
    <source>
        <dbReference type="ARBA" id="ARBA00023236"/>
    </source>
</evidence>
<feature type="domain" description="HTH cro/C1-type" evidence="8">
    <location>
        <begin position="18"/>
        <end position="72"/>
    </location>
</feature>
<reference evidence="9 10" key="1">
    <citation type="submission" date="2019-07" db="EMBL/GenBank/DDBJ databases">
        <title>Genomic Encyclopedia of Type Strains, Phase III (KMG-III): the genomes of soil and plant-associated and newly described type strains.</title>
        <authorList>
            <person name="Whitman W."/>
        </authorList>
    </citation>
    <scope>NUCLEOTIDE SEQUENCE [LARGE SCALE GENOMIC DNA]</scope>
    <source>
        <strain evidence="9 10">BL24</strain>
    </source>
</reference>
<evidence type="ECO:0000256" key="3">
    <source>
        <dbReference type="ARBA" id="ARBA00022801"/>
    </source>
</evidence>
<name>A0A5S5BKA3_9BACL</name>
<dbReference type="InterPro" id="IPR015927">
    <property type="entry name" value="Peptidase_S24_S26A/B/C"/>
</dbReference>
<accession>A0A5S5BKA3</accession>
<evidence type="ECO:0000256" key="7">
    <source>
        <dbReference type="RuleBase" id="RU003991"/>
    </source>
</evidence>
<comment type="similarity">
    <text evidence="1 7">Belongs to the peptidase S24 family.</text>
</comment>
<dbReference type="Gene3D" id="1.10.260.40">
    <property type="entry name" value="lambda repressor-like DNA-binding domains"/>
    <property type="match status" value="1"/>
</dbReference>
<dbReference type="Proteomes" id="UP000323257">
    <property type="component" value="Unassembled WGS sequence"/>
</dbReference>
<dbReference type="PANTHER" id="PTHR33516">
    <property type="entry name" value="LEXA REPRESSOR"/>
    <property type="match status" value="1"/>
</dbReference>
<keyword evidence="2" id="KW-0227">DNA damage</keyword>
<dbReference type="RefSeq" id="WP_148933708.1">
    <property type="nucleotide sequence ID" value="NZ_VNHS01000024.1"/>
</dbReference>
<dbReference type="SUPFAM" id="SSF51306">
    <property type="entry name" value="LexA/Signal peptidase"/>
    <property type="match status" value="1"/>
</dbReference>
<dbReference type="GO" id="GO:0016787">
    <property type="term" value="F:hydrolase activity"/>
    <property type="evidence" value="ECO:0007669"/>
    <property type="project" value="UniProtKB-KW"/>
</dbReference>